<keyword evidence="1" id="KW-0732">Signal</keyword>
<evidence type="ECO:0008006" key="4">
    <source>
        <dbReference type="Google" id="ProtNLM"/>
    </source>
</evidence>
<accession>A0A1G2U533</accession>
<feature type="chain" id="PRO_5009584658" description="Lipoprotein" evidence="1">
    <location>
        <begin position="19"/>
        <end position="146"/>
    </location>
</feature>
<evidence type="ECO:0000256" key="1">
    <source>
        <dbReference type="SAM" id="SignalP"/>
    </source>
</evidence>
<feature type="signal peptide" evidence="1">
    <location>
        <begin position="1"/>
        <end position="18"/>
    </location>
</feature>
<dbReference type="Proteomes" id="UP000179283">
    <property type="component" value="Unassembled WGS sequence"/>
</dbReference>
<dbReference type="AlphaFoldDB" id="A0A1G2U533"/>
<name>A0A1G2U533_9BACT</name>
<dbReference type="EMBL" id="MHWD01000008">
    <property type="protein sequence ID" value="OHB04598.1"/>
    <property type="molecule type" value="Genomic_DNA"/>
</dbReference>
<gene>
    <name evidence="2" type="ORF">A2920_01505</name>
</gene>
<evidence type="ECO:0000313" key="2">
    <source>
        <dbReference type="EMBL" id="OHB04598.1"/>
    </source>
</evidence>
<sequence length="146" mass="16738">MYRFRQFFLSLLAVLAFSGCYQTKVRLDQPVTVGIPGKVYQATTAEVSVDVVNNSGMMGDILVGETFIDSLGAGDVRNVGFYCNGMVVWLQQNRRFQHRGSYNVFVRFKPRDNTYETLSRSVSVNCGTRRTMEFNVRFLRPIRTQR</sequence>
<proteinExistence type="predicted"/>
<protein>
    <recommendedName>
        <fullName evidence="4">Lipoprotein</fullName>
    </recommendedName>
</protein>
<organism evidence="2 3">
    <name type="scientific">Candidatus Zambryskibacteria bacterium RIFCSPLOWO2_01_FULL_43_17</name>
    <dbReference type="NCBI Taxonomy" id="1802760"/>
    <lineage>
        <taxon>Bacteria</taxon>
        <taxon>Candidatus Zambryskiibacteriota</taxon>
    </lineage>
</organism>
<reference evidence="2 3" key="1">
    <citation type="journal article" date="2016" name="Nat. Commun.">
        <title>Thousands of microbial genomes shed light on interconnected biogeochemical processes in an aquifer system.</title>
        <authorList>
            <person name="Anantharaman K."/>
            <person name="Brown C.T."/>
            <person name="Hug L.A."/>
            <person name="Sharon I."/>
            <person name="Castelle C.J."/>
            <person name="Probst A.J."/>
            <person name="Thomas B.C."/>
            <person name="Singh A."/>
            <person name="Wilkins M.J."/>
            <person name="Karaoz U."/>
            <person name="Brodie E.L."/>
            <person name="Williams K.H."/>
            <person name="Hubbard S.S."/>
            <person name="Banfield J.F."/>
        </authorList>
    </citation>
    <scope>NUCLEOTIDE SEQUENCE [LARGE SCALE GENOMIC DNA]</scope>
</reference>
<comment type="caution">
    <text evidence="2">The sequence shown here is derived from an EMBL/GenBank/DDBJ whole genome shotgun (WGS) entry which is preliminary data.</text>
</comment>
<dbReference type="PROSITE" id="PS51257">
    <property type="entry name" value="PROKAR_LIPOPROTEIN"/>
    <property type="match status" value="1"/>
</dbReference>
<evidence type="ECO:0000313" key="3">
    <source>
        <dbReference type="Proteomes" id="UP000179283"/>
    </source>
</evidence>